<dbReference type="EMBL" id="JAPFFF010000009">
    <property type="protein sequence ID" value="KAK8881798.1"/>
    <property type="molecule type" value="Genomic_DNA"/>
</dbReference>
<evidence type="ECO:0000313" key="1">
    <source>
        <dbReference type="EMBL" id="KAK8881798.1"/>
    </source>
</evidence>
<comment type="caution">
    <text evidence="1">The sequence shown here is derived from an EMBL/GenBank/DDBJ whole genome shotgun (WGS) entry which is preliminary data.</text>
</comment>
<accession>A0ABR2JSL6</accession>
<dbReference type="Proteomes" id="UP001470230">
    <property type="component" value="Unassembled WGS sequence"/>
</dbReference>
<reference evidence="1 2" key="1">
    <citation type="submission" date="2024-04" db="EMBL/GenBank/DDBJ databases">
        <title>Tritrichomonas musculus Genome.</title>
        <authorList>
            <person name="Alves-Ferreira E."/>
            <person name="Grigg M."/>
            <person name="Lorenzi H."/>
            <person name="Galac M."/>
        </authorList>
    </citation>
    <scope>NUCLEOTIDE SEQUENCE [LARGE SCALE GENOMIC DNA]</scope>
    <source>
        <strain evidence="1 2">EAF2021</strain>
    </source>
</reference>
<sequence length="99" mass="11728">MRTFKTLNTRCHNIFKPILNNFSKFVKTCVNEIEDPILRVKAYFNVSNHYSGIHDPNLCPPSIDSPSIQYFDSTNQKSREVFEEFLKKHQIIFVIYNQE</sequence>
<evidence type="ECO:0000313" key="2">
    <source>
        <dbReference type="Proteomes" id="UP001470230"/>
    </source>
</evidence>
<proteinExistence type="predicted"/>
<gene>
    <name evidence="1" type="ORF">M9Y10_044434</name>
</gene>
<protein>
    <submittedName>
        <fullName evidence="1">Uncharacterized protein</fullName>
    </submittedName>
</protein>
<name>A0ABR2JSL6_9EUKA</name>
<organism evidence="1 2">
    <name type="scientific">Tritrichomonas musculus</name>
    <dbReference type="NCBI Taxonomy" id="1915356"/>
    <lineage>
        <taxon>Eukaryota</taxon>
        <taxon>Metamonada</taxon>
        <taxon>Parabasalia</taxon>
        <taxon>Tritrichomonadida</taxon>
        <taxon>Tritrichomonadidae</taxon>
        <taxon>Tritrichomonas</taxon>
    </lineage>
</organism>
<keyword evidence="2" id="KW-1185">Reference proteome</keyword>